<name>A0A7M3SXU1_9FLAO</name>
<comment type="subcellular location">
    <subcellularLocation>
        <location evidence="1">Cell membrane</location>
        <topology evidence="1">Multi-pass membrane protein</topology>
    </subcellularLocation>
</comment>
<dbReference type="RefSeq" id="WP_156273679.1">
    <property type="nucleotide sequence ID" value="NZ_BAABGI010000002.1"/>
</dbReference>
<evidence type="ECO:0000256" key="5">
    <source>
        <dbReference type="ARBA" id="ARBA00023136"/>
    </source>
</evidence>
<organism evidence="8 9">
    <name type="scientific">Christiangramia aestuarii</name>
    <dbReference type="NCBI Taxonomy" id="1028746"/>
    <lineage>
        <taxon>Bacteria</taxon>
        <taxon>Pseudomonadati</taxon>
        <taxon>Bacteroidota</taxon>
        <taxon>Flavobacteriia</taxon>
        <taxon>Flavobacteriales</taxon>
        <taxon>Flavobacteriaceae</taxon>
        <taxon>Christiangramia</taxon>
    </lineage>
</organism>
<evidence type="ECO:0000256" key="6">
    <source>
        <dbReference type="SAM" id="Phobius"/>
    </source>
</evidence>
<dbReference type="Pfam" id="PF13396">
    <property type="entry name" value="PLDc_N"/>
    <property type="match status" value="1"/>
</dbReference>
<dbReference type="InterPro" id="IPR027379">
    <property type="entry name" value="CLS_N"/>
</dbReference>
<keyword evidence="2" id="KW-1003">Cell membrane</keyword>
<evidence type="ECO:0000313" key="8">
    <source>
        <dbReference type="EMBL" id="MUP41422.1"/>
    </source>
</evidence>
<keyword evidence="4 6" id="KW-1133">Transmembrane helix</keyword>
<keyword evidence="9" id="KW-1185">Reference proteome</keyword>
<keyword evidence="3 6" id="KW-0812">Transmembrane</keyword>
<dbReference type="OrthoDB" id="1443593at2"/>
<comment type="caution">
    <text evidence="8">The sequence shown here is derived from an EMBL/GenBank/DDBJ whole genome shotgun (WGS) entry which is preliminary data.</text>
</comment>
<evidence type="ECO:0000256" key="2">
    <source>
        <dbReference type="ARBA" id="ARBA00022475"/>
    </source>
</evidence>
<evidence type="ECO:0000313" key="9">
    <source>
        <dbReference type="Proteomes" id="UP000460416"/>
    </source>
</evidence>
<gene>
    <name evidence="8" type="ORF">FLP08_02455</name>
</gene>
<evidence type="ECO:0000256" key="3">
    <source>
        <dbReference type="ARBA" id="ARBA00022692"/>
    </source>
</evidence>
<feature type="transmembrane region" description="Helical" evidence="6">
    <location>
        <begin position="68"/>
        <end position="86"/>
    </location>
</feature>
<reference evidence="8 9" key="1">
    <citation type="submission" date="2019-07" db="EMBL/GenBank/DDBJ databases">
        <title>Gramella aestuarii sp. nov., isolated from a tidal flat, and emended description of Gramella echinicola.</title>
        <authorList>
            <person name="Liu L."/>
        </authorList>
    </citation>
    <scope>NUCLEOTIDE SEQUENCE [LARGE SCALE GENOMIC DNA]</scope>
    <source>
        <strain evidence="8 9">BS12</strain>
    </source>
</reference>
<evidence type="ECO:0000259" key="7">
    <source>
        <dbReference type="Pfam" id="PF13396"/>
    </source>
</evidence>
<dbReference type="EMBL" id="VJVW01000001">
    <property type="protein sequence ID" value="MUP41422.1"/>
    <property type="molecule type" value="Genomic_DNA"/>
</dbReference>
<keyword evidence="5 6" id="KW-0472">Membrane</keyword>
<dbReference type="AlphaFoldDB" id="A0A7M3SXU1"/>
<feature type="transmembrane region" description="Helical" evidence="6">
    <location>
        <begin position="38"/>
        <end position="56"/>
    </location>
</feature>
<evidence type="ECO:0000256" key="1">
    <source>
        <dbReference type="ARBA" id="ARBA00004651"/>
    </source>
</evidence>
<dbReference type="Proteomes" id="UP000460416">
    <property type="component" value="Unassembled WGS sequence"/>
</dbReference>
<proteinExistence type="predicted"/>
<evidence type="ECO:0000256" key="4">
    <source>
        <dbReference type="ARBA" id="ARBA00022989"/>
    </source>
</evidence>
<feature type="domain" description="Cardiolipin synthase N-terminal" evidence="7">
    <location>
        <begin position="50"/>
        <end position="86"/>
    </location>
</feature>
<accession>A0A7M3SXU1</accession>
<feature type="transmembrane region" description="Helical" evidence="6">
    <location>
        <begin position="12"/>
        <end position="32"/>
    </location>
</feature>
<protein>
    <recommendedName>
        <fullName evidence="7">Cardiolipin synthase N-terminal domain-containing protein</fullName>
    </recommendedName>
</protein>
<sequence length="103" mass="12313">MIGIILKNKLAYSILFYVFWGGSFYATILNLGEGATEILRWFLRLLIFLFWLPVLLDMIKTKIKNKIFWILSMFLLPFFAPVVYIFRRKNLVHLETNKFKFGK</sequence>